<evidence type="ECO:0000313" key="1">
    <source>
        <dbReference type="EMBL" id="MBD1388563.1"/>
    </source>
</evidence>
<sequence>MFRRKRVKAKRAEAETAHHAIYRTLIDEAGVVIVDLRHGGETSNFMAAGNHVRAVISDFGPHPSFILTPNTKDWLIREYKLTEEQASMVYRRLFAQVQKRIKEIDRDKGHTPYLQPASATAARICGSGPSKPTLFGEEY</sequence>
<name>A0A8J6UIJ2_9GAMM</name>
<reference evidence="1" key="1">
    <citation type="submission" date="2020-09" db="EMBL/GenBank/DDBJ databases">
        <title>A novel bacterium of genus Neiella, isolated from South China Sea.</title>
        <authorList>
            <person name="Huang H."/>
            <person name="Mo K."/>
            <person name="Hu Y."/>
        </authorList>
    </citation>
    <scope>NUCLEOTIDE SEQUENCE</scope>
    <source>
        <strain evidence="1">HB171785</strain>
    </source>
</reference>
<dbReference type="AlphaFoldDB" id="A0A8J6UIJ2"/>
<gene>
    <name evidence="1" type="ORF">IC617_03905</name>
</gene>
<comment type="caution">
    <text evidence="1">The sequence shown here is derived from an EMBL/GenBank/DDBJ whole genome shotgun (WGS) entry which is preliminary data.</text>
</comment>
<protein>
    <submittedName>
        <fullName evidence="1">Uncharacterized protein</fullName>
    </submittedName>
</protein>
<keyword evidence="2" id="KW-1185">Reference proteome</keyword>
<organism evidence="1 2">
    <name type="scientific">Neiella litorisoli</name>
    <dbReference type="NCBI Taxonomy" id="2771431"/>
    <lineage>
        <taxon>Bacteria</taxon>
        <taxon>Pseudomonadati</taxon>
        <taxon>Pseudomonadota</taxon>
        <taxon>Gammaproteobacteria</taxon>
        <taxon>Alteromonadales</taxon>
        <taxon>Echinimonadaceae</taxon>
        <taxon>Neiella</taxon>
    </lineage>
</organism>
<accession>A0A8J6UIJ2</accession>
<proteinExistence type="predicted"/>
<dbReference type="Proteomes" id="UP000638014">
    <property type="component" value="Unassembled WGS sequence"/>
</dbReference>
<dbReference type="EMBL" id="JACXAF010000003">
    <property type="protein sequence ID" value="MBD1388563.1"/>
    <property type="molecule type" value="Genomic_DNA"/>
</dbReference>
<dbReference type="RefSeq" id="WP_191143659.1">
    <property type="nucleotide sequence ID" value="NZ_JACXAF010000003.1"/>
</dbReference>
<evidence type="ECO:0000313" key="2">
    <source>
        <dbReference type="Proteomes" id="UP000638014"/>
    </source>
</evidence>